<dbReference type="CDD" id="cd07344">
    <property type="entry name" value="M48_yhfN_like"/>
    <property type="match status" value="1"/>
</dbReference>
<dbReference type="Proteomes" id="UP001470288">
    <property type="component" value="Unassembled WGS sequence"/>
</dbReference>
<feature type="domain" description="YgjP-like metallopeptidase" evidence="1">
    <location>
        <begin position="70"/>
        <end position="188"/>
    </location>
</feature>
<dbReference type="PANTHER" id="PTHR30399:SF1">
    <property type="entry name" value="UTP PYROPHOSPHATASE"/>
    <property type="match status" value="1"/>
</dbReference>
<dbReference type="InterPro" id="IPR053136">
    <property type="entry name" value="UTP_pyrophosphatase-like"/>
</dbReference>
<reference evidence="2 3" key="1">
    <citation type="submission" date="2024-03" db="EMBL/GenBank/DDBJ databases">
        <title>Human intestinal bacterial collection.</title>
        <authorList>
            <person name="Pauvert C."/>
            <person name="Hitch T.C.A."/>
            <person name="Clavel T."/>
        </authorList>
    </citation>
    <scope>NUCLEOTIDE SEQUENCE [LARGE SCALE GENOMIC DNA]</scope>
    <source>
        <strain evidence="2 3">CLA-AA-H78B</strain>
    </source>
</reference>
<evidence type="ECO:0000259" key="1">
    <source>
        <dbReference type="Pfam" id="PF01863"/>
    </source>
</evidence>
<evidence type="ECO:0000313" key="3">
    <source>
        <dbReference type="Proteomes" id="UP001470288"/>
    </source>
</evidence>
<dbReference type="InterPro" id="IPR002725">
    <property type="entry name" value="YgjP-like_metallopeptidase"/>
</dbReference>
<name>A0ABV1I4N9_9FIRM</name>
<keyword evidence="3" id="KW-1185">Reference proteome</keyword>
<evidence type="ECO:0000313" key="2">
    <source>
        <dbReference type="EMBL" id="MEQ2579883.1"/>
    </source>
</evidence>
<comment type="caution">
    <text evidence="2">The sequence shown here is derived from an EMBL/GenBank/DDBJ whole genome shotgun (WGS) entry which is preliminary data.</text>
</comment>
<dbReference type="RefSeq" id="WP_349145031.1">
    <property type="nucleotide sequence ID" value="NZ_JBBMFC010000031.1"/>
</dbReference>
<gene>
    <name evidence="2" type="ORF">WMO62_13800</name>
</gene>
<dbReference type="PANTHER" id="PTHR30399">
    <property type="entry name" value="UNCHARACTERIZED PROTEIN YGJP"/>
    <property type="match status" value="1"/>
</dbReference>
<proteinExistence type="predicted"/>
<accession>A0ABV1I4N9</accession>
<dbReference type="EMBL" id="JBBMFC010000031">
    <property type="protein sequence ID" value="MEQ2579883.1"/>
    <property type="molecule type" value="Genomic_DNA"/>
</dbReference>
<dbReference type="Gene3D" id="3.30.2010.10">
    <property type="entry name" value="Metalloproteases ('zincins'), catalytic domain"/>
    <property type="match status" value="1"/>
</dbReference>
<organism evidence="2 3">
    <name type="scientific">Hominiventricola aquisgranensis</name>
    <dbReference type="NCBI Taxonomy" id="3133164"/>
    <lineage>
        <taxon>Bacteria</taxon>
        <taxon>Bacillati</taxon>
        <taxon>Bacillota</taxon>
        <taxon>Clostridia</taxon>
        <taxon>Lachnospirales</taxon>
        <taxon>Lachnospiraceae</taxon>
        <taxon>Hominiventricola</taxon>
    </lineage>
</organism>
<dbReference type="Pfam" id="PF01863">
    <property type="entry name" value="YgjP-like"/>
    <property type="match status" value="1"/>
</dbReference>
<sequence>MKQFLWHQYRVQITKKNVKRTNMRIHQDDPTLILMSIPYGMSYDAGLHTLEQPRIRQWLKNYEQRQITMPTTEDRLEKERQKRLHAEEYRQKLLAVIPGMFRKWEPILGVQSAKVTIRPTRSQWGSCNTRNGNISISLWLGAYSEECIEYVVVHELTHLLERGHNARFYGLLDQHYPDWKTCRERLKQDP</sequence>
<protein>
    <submittedName>
        <fullName evidence="2">M48 family metallopeptidase</fullName>
    </submittedName>
</protein>